<gene>
    <name evidence="1" type="ORF">P3W85_40735</name>
</gene>
<evidence type="ECO:0000313" key="1">
    <source>
        <dbReference type="EMBL" id="MDF3839222.1"/>
    </source>
</evidence>
<accession>A0ABT6B2W7</accession>
<dbReference type="PANTHER" id="PTHR16222:SF12">
    <property type="entry name" value="ADP-RIBOSYLGLYCOHYDROLASE-RELATED"/>
    <property type="match status" value="1"/>
</dbReference>
<sequence>MTTPGQLDRYLGCLLGLASGDALGTTVEFSPRGSFAPLTDMVGGGPFDLPAGAWTDDCSMALCLAHSLLHRQGFHAVDQMNRYCNWAELGYLSSTGECFDIGSTVARALAAYRGSGDPFSGSTDPSSAGNGSLMRLAPVPMYYWRDPARVIHFCGESARTTHGAPEAVDSTRLFGAQLRAALAGADKETVLFRSGYQPGEPKVGAIAAGEWRGKDESAIRGSGYAVASLEAALWCFWQSEDFATAVLRAANLGDDADTTAAICGQIAGAYYGVDSIPAHWRERLAMGEEIAGLATRLYQEREGGAD</sequence>
<dbReference type="Pfam" id="PF03747">
    <property type="entry name" value="ADP_ribosyl_GH"/>
    <property type="match status" value="1"/>
</dbReference>
<proteinExistence type="predicted"/>
<dbReference type="EMBL" id="JARJLM010000661">
    <property type="protein sequence ID" value="MDF3839222.1"/>
    <property type="molecule type" value="Genomic_DNA"/>
</dbReference>
<comment type="caution">
    <text evidence="1">The sequence shown here is derived from an EMBL/GenBank/DDBJ whole genome shotgun (WGS) entry which is preliminary data.</text>
</comment>
<protein>
    <submittedName>
        <fullName evidence="1">ADP-ribosylglycohydrolase family protein</fullName>
    </submittedName>
</protein>
<dbReference type="InterPro" id="IPR005502">
    <property type="entry name" value="Ribosyl_crysJ1"/>
</dbReference>
<dbReference type="PANTHER" id="PTHR16222">
    <property type="entry name" value="ADP-RIBOSYLGLYCOHYDROLASE"/>
    <property type="match status" value="1"/>
</dbReference>
<name>A0ABT6B2W7_9BURK</name>
<evidence type="ECO:0000313" key="2">
    <source>
        <dbReference type="Proteomes" id="UP001216674"/>
    </source>
</evidence>
<dbReference type="InterPro" id="IPR036705">
    <property type="entry name" value="Ribosyl_crysJ1_sf"/>
</dbReference>
<dbReference type="RefSeq" id="WP_276268984.1">
    <property type="nucleotide sequence ID" value="NZ_JARJLM010000661.1"/>
</dbReference>
<reference evidence="1 2" key="1">
    <citation type="submission" date="2023-03" db="EMBL/GenBank/DDBJ databases">
        <title>Draft assemblies of triclosan tolerant bacteria isolated from returned activated sludge.</title>
        <authorList>
            <person name="Van Hamelsveld S."/>
        </authorList>
    </citation>
    <scope>NUCLEOTIDE SEQUENCE [LARGE SCALE GENOMIC DNA]</scope>
    <source>
        <strain evidence="1 2">GW210010_S58</strain>
    </source>
</reference>
<keyword evidence="2" id="KW-1185">Reference proteome</keyword>
<dbReference type="Gene3D" id="1.10.4080.10">
    <property type="entry name" value="ADP-ribosylation/Crystallin J1"/>
    <property type="match status" value="1"/>
</dbReference>
<dbReference type="SUPFAM" id="SSF101478">
    <property type="entry name" value="ADP-ribosylglycohydrolase"/>
    <property type="match status" value="1"/>
</dbReference>
<dbReference type="InterPro" id="IPR050792">
    <property type="entry name" value="ADP-ribosylglycohydrolase"/>
</dbReference>
<dbReference type="Proteomes" id="UP001216674">
    <property type="component" value="Unassembled WGS sequence"/>
</dbReference>
<organism evidence="1 2">
    <name type="scientific">Cupriavidus basilensis</name>
    <dbReference type="NCBI Taxonomy" id="68895"/>
    <lineage>
        <taxon>Bacteria</taxon>
        <taxon>Pseudomonadati</taxon>
        <taxon>Pseudomonadota</taxon>
        <taxon>Betaproteobacteria</taxon>
        <taxon>Burkholderiales</taxon>
        <taxon>Burkholderiaceae</taxon>
        <taxon>Cupriavidus</taxon>
    </lineage>
</organism>